<evidence type="ECO:0000313" key="1">
    <source>
        <dbReference type="EMBL" id="CSA16496.1"/>
    </source>
</evidence>
<gene>
    <name evidence="1" type="ORF">ERS013165_00925</name>
</gene>
<dbReference type="AlphaFoldDB" id="A0A655PNN2"/>
<protein>
    <submittedName>
        <fullName evidence="1">Uncharacterized protein</fullName>
    </submittedName>
</protein>
<sequence length="226" mass="26379">MLAVLCLFDALNQTHFQCAISAQRFKLRQGLWITVDGILQLSTLIAERFGIDKNGWNARVDESGVERTYIRHLQIIHHVTSWEHSTAVIRRIHKIHLHFGRRKSHAIEFKFTALLHCAIDYRHMHYNGFADVDLPHFHRHHTIVRNTLSRNQPSMDRKRPHRSGKVAAVSAPIDKRFIYRHLPEQIIHIVIFARTGTHNHRFAGARCRTAHAINLFTVRIWATNHS</sequence>
<accession>A0A655PNN2</accession>
<dbReference type="Proteomes" id="UP000044806">
    <property type="component" value="Unassembled WGS sequence"/>
</dbReference>
<name>A0A655PNN2_VIBCL</name>
<reference evidence="1 2" key="1">
    <citation type="submission" date="2015-07" db="EMBL/GenBank/DDBJ databases">
        <authorList>
            <consortium name="Pathogen Informatics"/>
        </authorList>
    </citation>
    <scope>NUCLEOTIDE SEQUENCE [LARGE SCALE GENOMIC DNA]</scope>
    <source>
        <strain evidence="1 2">A51</strain>
    </source>
</reference>
<dbReference type="EMBL" id="CWOW01000003">
    <property type="protein sequence ID" value="CSA16496.1"/>
    <property type="molecule type" value="Genomic_DNA"/>
</dbReference>
<organism evidence="1 2">
    <name type="scientific">Vibrio cholerae</name>
    <dbReference type="NCBI Taxonomy" id="666"/>
    <lineage>
        <taxon>Bacteria</taxon>
        <taxon>Pseudomonadati</taxon>
        <taxon>Pseudomonadota</taxon>
        <taxon>Gammaproteobacteria</taxon>
        <taxon>Vibrionales</taxon>
        <taxon>Vibrionaceae</taxon>
        <taxon>Vibrio</taxon>
    </lineage>
</organism>
<proteinExistence type="predicted"/>
<evidence type="ECO:0000313" key="2">
    <source>
        <dbReference type="Proteomes" id="UP000044806"/>
    </source>
</evidence>